<gene>
    <name evidence="2" type="ORF">METZ01_LOCUS19364</name>
</gene>
<dbReference type="SUPFAM" id="SSF55031">
    <property type="entry name" value="Bacterial exopeptidase dimerisation domain"/>
    <property type="match status" value="1"/>
</dbReference>
<reference evidence="2" key="1">
    <citation type="submission" date="2018-05" db="EMBL/GenBank/DDBJ databases">
        <authorList>
            <person name="Lanie J.A."/>
            <person name="Ng W.-L."/>
            <person name="Kazmierczak K.M."/>
            <person name="Andrzejewski T.M."/>
            <person name="Davidsen T.M."/>
            <person name="Wayne K.J."/>
            <person name="Tettelin H."/>
            <person name="Glass J.I."/>
            <person name="Rusch D."/>
            <person name="Podicherti R."/>
            <person name="Tsui H.-C.T."/>
            <person name="Winkler M.E."/>
        </authorList>
    </citation>
    <scope>NUCLEOTIDE SEQUENCE</scope>
</reference>
<dbReference type="GO" id="GO:0071713">
    <property type="term" value="F:para-aminobenzoyl-glutamate hydrolase activity"/>
    <property type="evidence" value="ECO:0007669"/>
    <property type="project" value="TreeGrafter"/>
</dbReference>
<proteinExistence type="predicted"/>
<dbReference type="GO" id="GO:0016805">
    <property type="term" value="F:dipeptidase activity"/>
    <property type="evidence" value="ECO:0007669"/>
    <property type="project" value="TreeGrafter"/>
</dbReference>
<dbReference type="NCBIfam" id="TIGR01891">
    <property type="entry name" value="amidohydrolases"/>
    <property type="match status" value="1"/>
</dbReference>
<organism evidence="2">
    <name type="scientific">marine metagenome</name>
    <dbReference type="NCBI Taxonomy" id="408172"/>
    <lineage>
        <taxon>unclassified sequences</taxon>
        <taxon>metagenomes</taxon>
        <taxon>ecological metagenomes</taxon>
    </lineage>
</organism>
<dbReference type="InterPro" id="IPR017439">
    <property type="entry name" value="Amidohydrolase"/>
</dbReference>
<dbReference type="InterPro" id="IPR052030">
    <property type="entry name" value="Peptidase_M20/M20A_hydrolases"/>
</dbReference>
<dbReference type="EMBL" id="UINC01000986">
    <property type="protein sequence ID" value="SUZ66510.1"/>
    <property type="molecule type" value="Genomic_DNA"/>
</dbReference>
<dbReference type="InterPro" id="IPR011650">
    <property type="entry name" value="Peptidase_M20_dimer"/>
</dbReference>
<accession>A0A381PHU3</accession>
<feature type="non-terminal residue" evidence="2">
    <location>
        <position position="1"/>
    </location>
</feature>
<dbReference type="PANTHER" id="PTHR30575">
    <property type="entry name" value="PEPTIDASE M20"/>
    <property type="match status" value="1"/>
</dbReference>
<feature type="domain" description="Peptidase M20 dimerisation" evidence="1">
    <location>
        <begin position="291"/>
        <end position="368"/>
    </location>
</feature>
<name>A0A381PHU3_9ZZZZ</name>
<dbReference type="Pfam" id="PF07687">
    <property type="entry name" value="M20_dimer"/>
    <property type="match status" value="1"/>
</dbReference>
<evidence type="ECO:0000259" key="1">
    <source>
        <dbReference type="Pfam" id="PF07687"/>
    </source>
</evidence>
<dbReference type="AlphaFoldDB" id="A0A381PHU3"/>
<dbReference type="GO" id="GO:0005737">
    <property type="term" value="C:cytoplasm"/>
    <property type="evidence" value="ECO:0007669"/>
    <property type="project" value="TreeGrafter"/>
</dbReference>
<dbReference type="GO" id="GO:0046657">
    <property type="term" value="P:folic acid catabolic process"/>
    <property type="evidence" value="ECO:0007669"/>
    <property type="project" value="TreeGrafter"/>
</dbReference>
<dbReference type="Gene3D" id="3.30.70.360">
    <property type="match status" value="1"/>
</dbReference>
<dbReference type="Gene3D" id="3.40.630.10">
    <property type="entry name" value="Zn peptidases"/>
    <property type="match status" value="1"/>
</dbReference>
<dbReference type="InterPro" id="IPR002933">
    <property type="entry name" value="Peptidase_M20"/>
</dbReference>
<dbReference type="PANTHER" id="PTHR30575:SF3">
    <property type="entry name" value="PEPTIDASE M20 DIMERISATION DOMAIN-CONTAINING PROTEIN"/>
    <property type="match status" value="1"/>
</dbReference>
<evidence type="ECO:0000313" key="2">
    <source>
        <dbReference type="EMBL" id="SUZ66510.1"/>
    </source>
</evidence>
<dbReference type="SUPFAM" id="SSF53187">
    <property type="entry name" value="Zn-dependent exopeptidases"/>
    <property type="match status" value="1"/>
</dbReference>
<sequence>VTGETVCGGGYKVSMSSKHNAVAVYSGHFMSMFVNLHKVRMTFAAFAFMWKKTIQGHSRYIAKWACQKHTTGYMKHPCKQWILHLMTKAAELKTQACAEIDARRDDIIAIGESILRNPETGFREVKTEQLVARTLNDLDLETQTGLAITGVKAKIAGDTAGPTLALIGELDSLRIPDHPFADTETGAAHACGHNAQIAGMLGAAMGLVTSNICSQLGGAIAFIAVPAEELIEVGYRMDLREQNHIEFLTGKAEFIRRGHFDDVDMALMCHTKNDDTASHVANSSNGAVIKKIRFLGKASHAGARPQAGINALNAANLAMTAIALLRETFYDEDTIRIHPIITHGGDAVSAVPAEVIVETFVRGRTLEGIVDANNKVDRAVRGAAIAIGATAEIETTAGYLPQTNNRTMSELWGQNVKCLYGEDQFYIEDHRTGSTDMGDLGHIMPVTHPYIFGATGNGHGNDYLMADKEAVYINMAKLLAMTTIDLLCDEGRQAREILAGQRPKLSKSEYLEFNRNLMKKVRYTPDEVTHE</sequence>
<dbReference type="InterPro" id="IPR036264">
    <property type="entry name" value="Bact_exopeptidase_dim_dom"/>
</dbReference>
<dbReference type="Pfam" id="PF01546">
    <property type="entry name" value="Peptidase_M20"/>
    <property type="match status" value="1"/>
</dbReference>
<protein>
    <recommendedName>
        <fullName evidence="1">Peptidase M20 dimerisation domain-containing protein</fullName>
    </recommendedName>
</protein>